<dbReference type="AlphaFoldDB" id="H1Z296"/>
<feature type="transmembrane region" description="Helical" evidence="1">
    <location>
        <begin position="37"/>
        <end position="58"/>
    </location>
</feature>
<dbReference type="STRING" id="937775.Metlim_0488"/>
<keyword evidence="3" id="KW-1185">Reference proteome</keyword>
<dbReference type="GO" id="GO:0004386">
    <property type="term" value="F:helicase activity"/>
    <property type="evidence" value="ECO:0007669"/>
    <property type="project" value="UniProtKB-KW"/>
</dbReference>
<evidence type="ECO:0000313" key="3">
    <source>
        <dbReference type="Proteomes" id="UP000005741"/>
    </source>
</evidence>
<accession>H1Z296</accession>
<protein>
    <submittedName>
        <fullName evidence="2">Nucleic acid binding OB-fold tRNA/helicase-type protein</fullName>
    </submittedName>
</protein>
<name>H1Z296_9EURY</name>
<dbReference type="SUPFAM" id="SSF101756">
    <property type="entry name" value="Hypothetical protein YgiW"/>
    <property type="match status" value="1"/>
</dbReference>
<keyword evidence="2" id="KW-0547">Nucleotide-binding</keyword>
<reference evidence="2 3" key="1">
    <citation type="submission" date="2011-10" db="EMBL/GenBank/DDBJ databases">
        <title>The Improved High-Quality Draft genome of Methanoplanus limicola DSM 2279.</title>
        <authorList>
            <consortium name="US DOE Joint Genome Institute (JGI-PGF)"/>
            <person name="Lucas S."/>
            <person name="Copeland A."/>
            <person name="Lapidus A."/>
            <person name="Glavina del Rio T."/>
            <person name="Dalin E."/>
            <person name="Tice H."/>
            <person name="Bruce D."/>
            <person name="Goodwin L."/>
            <person name="Pitluck S."/>
            <person name="Peters L."/>
            <person name="Mikhailova N."/>
            <person name="Lu M."/>
            <person name="Kyrpides N."/>
            <person name="Mavromatis K."/>
            <person name="Ivanova N."/>
            <person name="Markowitz V."/>
            <person name="Cheng J.-F."/>
            <person name="Hugenholtz P."/>
            <person name="Woyke T."/>
            <person name="Wu D."/>
            <person name="Wirth R."/>
            <person name="Brambilla E.-M."/>
            <person name="Klenk H.-P."/>
            <person name="Eisen J.A."/>
        </authorList>
    </citation>
    <scope>NUCLEOTIDE SEQUENCE [LARGE SCALE GENOMIC DNA]</scope>
    <source>
        <strain evidence="2 3">DSM 2279</strain>
    </source>
</reference>
<dbReference type="HOGENOM" id="CLU_1582912_0_0_2"/>
<keyword evidence="1" id="KW-0812">Transmembrane</keyword>
<keyword evidence="1" id="KW-1133">Transmembrane helix</keyword>
<feature type="transmembrane region" description="Helical" evidence="1">
    <location>
        <begin position="12"/>
        <end position="31"/>
    </location>
</feature>
<sequence>MKIKNTNVNISAINIGVVGFFAFFFLVYVILTGDYRSLLWGIPVIAALFVIPLILSYMSATEYNDLAPVYEAEAKPVRIKTINESSIGNIVRIEGVTERAMFKSLNRPQFLVADRTGEISVKMFTGVSEDINKDDIVEVYGQVIKRYVLVGDPVINAVIIRKIDKKEAN</sequence>
<dbReference type="InterPro" id="IPR036700">
    <property type="entry name" value="BOBF_sf"/>
</dbReference>
<dbReference type="EMBL" id="CM001436">
    <property type="protein sequence ID" value="EHQ34625.1"/>
    <property type="molecule type" value="Genomic_DNA"/>
</dbReference>
<organism evidence="2 3">
    <name type="scientific">Methanoplanus limicola DSM 2279</name>
    <dbReference type="NCBI Taxonomy" id="937775"/>
    <lineage>
        <taxon>Archaea</taxon>
        <taxon>Methanobacteriati</taxon>
        <taxon>Methanobacteriota</taxon>
        <taxon>Stenosarchaea group</taxon>
        <taxon>Methanomicrobia</taxon>
        <taxon>Methanomicrobiales</taxon>
        <taxon>Methanomicrobiaceae</taxon>
        <taxon>Methanoplanus</taxon>
    </lineage>
</organism>
<dbReference type="RefSeq" id="WP_004076296.1">
    <property type="nucleotide sequence ID" value="NZ_CM001436.1"/>
</dbReference>
<dbReference type="Proteomes" id="UP000005741">
    <property type="component" value="Chromosome"/>
</dbReference>
<dbReference type="InParanoid" id="H1Z296"/>
<evidence type="ECO:0000256" key="1">
    <source>
        <dbReference type="SAM" id="Phobius"/>
    </source>
</evidence>
<evidence type="ECO:0000313" key="2">
    <source>
        <dbReference type="EMBL" id="EHQ34625.1"/>
    </source>
</evidence>
<keyword evidence="2" id="KW-0378">Hydrolase</keyword>
<keyword evidence="1" id="KW-0472">Membrane</keyword>
<proteinExistence type="predicted"/>
<keyword evidence="2" id="KW-0067">ATP-binding</keyword>
<dbReference type="OrthoDB" id="111893at2157"/>
<gene>
    <name evidence="2" type="ORF">Metlim_0488</name>
</gene>
<keyword evidence="2" id="KW-0347">Helicase</keyword>